<evidence type="ECO:0000256" key="1">
    <source>
        <dbReference type="SAM" id="MobiDB-lite"/>
    </source>
</evidence>
<evidence type="ECO:0000313" key="3">
    <source>
        <dbReference type="Proteomes" id="UP000177390"/>
    </source>
</evidence>
<feature type="compositionally biased region" description="Basic and acidic residues" evidence="1">
    <location>
        <begin position="58"/>
        <end position="70"/>
    </location>
</feature>
<organism evidence="2 3">
    <name type="scientific">Candidatus Collierbacteria bacterium RIFCSPHIGHO2_02_FULL_49_10</name>
    <dbReference type="NCBI Taxonomy" id="1817723"/>
    <lineage>
        <taxon>Bacteria</taxon>
        <taxon>Candidatus Collieribacteriota</taxon>
    </lineage>
</organism>
<comment type="caution">
    <text evidence="2">The sequence shown here is derived from an EMBL/GenBank/DDBJ whole genome shotgun (WGS) entry which is preliminary data.</text>
</comment>
<proteinExistence type="predicted"/>
<reference evidence="2 3" key="1">
    <citation type="journal article" date="2016" name="Nat. Commun.">
        <title>Thousands of microbial genomes shed light on interconnected biogeochemical processes in an aquifer system.</title>
        <authorList>
            <person name="Anantharaman K."/>
            <person name="Brown C.T."/>
            <person name="Hug L.A."/>
            <person name="Sharon I."/>
            <person name="Castelle C.J."/>
            <person name="Probst A.J."/>
            <person name="Thomas B.C."/>
            <person name="Singh A."/>
            <person name="Wilkins M.J."/>
            <person name="Karaoz U."/>
            <person name="Brodie E.L."/>
            <person name="Williams K.H."/>
            <person name="Hubbard S.S."/>
            <person name="Banfield J.F."/>
        </authorList>
    </citation>
    <scope>NUCLEOTIDE SEQUENCE [LARGE SCALE GENOMIC DNA]</scope>
</reference>
<dbReference type="AlphaFoldDB" id="A0A1F5EQT2"/>
<dbReference type="EMBL" id="MFAH01000074">
    <property type="protein sequence ID" value="OGD69763.1"/>
    <property type="molecule type" value="Genomic_DNA"/>
</dbReference>
<gene>
    <name evidence="2" type="ORF">A3D09_04385</name>
</gene>
<feature type="region of interest" description="Disordered" evidence="1">
    <location>
        <begin position="1"/>
        <end position="72"/>
    </location>
</feature>
<accession>A0A1F5EQT2</accession>
<name>A0A1F5EQT2_9BACT</name>
<dbReference type="Proteomes" id="UP000177390">
    <property type="component" value="Unassembled WGS sequence"/>
</dbReference>
<protein>
    <submittedName>
        <fullName evidence="2">Uncharacterized protein</fullName>
    </submittedName>
</protein>
<sequence length="213" mass="23788">MIERSLSEDELADVIDEKIHGRGGSGGGGKKKKAESWGSKGRRIHKGSEARLGQVDNAMDRRENDEKSPADEVDSILRYLSEQDGENPSVPGLTKYLDWLMQYINNPDSMRITNDECGKWEQFTASVHAGGSGRQTSRNARARIHLITGIRASAEESRKAMPNQELVMEKLRVKLVTHVSNWRKLMRLNAGEIVNKADLDSAVLNRLVEADFS</sequence>
<evidence type="ECO:0000313" key="2">
    <source>
        <dbReference type="EMBL" id="OGD69763.1"/>
    </source>
</evidence>